<evidence type="ECO:0008006" key="4">
    <source>
        <dbReference type="Google" id="ProtNLM"/>
    </source>
</evidence>
<name>A0A3D8J1S4_9HELI</name>
<feature type="transmembrane region" description="Helical" evidence="1">
    <location>
        <begin position="72"/>
        <end position="96"/>
    </location>
</feature>
<dbReference type="Proteomes" id="UP000257045">
    <property type="component" value="Unassembled WGS sequence"/>
</dbReference>
<feature type="transmembrane region" description="Helical" evidence="1">
    <location>
        <begin position="39"/>
        <end position="60"/>
    </location>
</feature>
<comment type="caution">
    <text evidence="2">The sequence shown here is derived from an EMBL/GenBank/DDBJ whole genome shotgun (WGS) entry which is preliminary data.</text>
</comment>
<evidence type="ECO:0000313" key="2">
    <source>
        <dbReference type="EMBL" id="RDU71467.1"/>
    </source>
</evidence>
<accession>A0A3D8J1S4</accession>
<dbReference type="InterPro" id="IPR013879">
    <property type="entry name" value="DUF1761"/>
</dbReference>
<proteinExistence type="predicted"/>
<reference evidence="2 3" key="1">
    <citation type="submission" date="2018-04" db="EMBL/GenBank/DDBJ databases">
        <title>Novel Campyloabacter and Helicobacter Species and Strains.</title>
        <authorList>
            <person name="Mannion A.J."/>
            <person name="Shen Z."/>
            <person name="Fox J.G."/>
        </authorList>
    </citation>
    <scope>NUCLEOTIDE SEQUENCE [LARGE SCALE GENOMIC DNA]</scope>
    <source>
        <strain evidence="2 3">MIT 04-9366</strain>
    </source>
</reference>
<gene>
    <name evidence="2" type="ORF">CQA58_02680</name>
</gene>
<keyword evidence="1" id="KW-1133">Transmembrane helix</keyword>
<dbReference type="Pfam" id="PF08570">
    <property type="entry name" value="DUF1761"/>
    <property type="match status" value="1"/>
</dbReference>
<keyword evidence="3" id="KW-1185">Reference proteome</keyword>
<protein>
    <recommendedName>
        <fullName evidence="4">DUF1761 domain-containing protein</fullName>
    </recommendedName>
</protein>
<evidence type="ECO:0000256" key="1">
    <source>
        <dbReference type="SAM" id="Phobius"/>
    </source>
</evidence>
<sequence length="126" mass="14068">MIILLTLLSFFLGGLWFSPKLFGKIWCEGVNHQQNPNTSKLALFLGVFAINLSVSLLKVLSASFALKLSSNLFQYTLLGGIFIFLIASVHIQNLYFAKRSPKAIAVEFGYQALDLVMIFVLVYFLA</sequence>
<organism evidence="2 3">
    <name type="scientific">Helicobacter brantae</name>
    <dbReference type="NCBI Taxonomy" id="375927"/>
    <lineage>
        <taxon>Bacteria</taxon>
        <taxon>Pseudomonadati</taxon>
        <taxon>Campylobacterota</taxon>
        <taxon>Epsilonproteobacteria</taxon>
        <taxon>Campylobacterales</taxon>
        <taxon>Helicobacteraceae</taxon>
        <taxon>Helicobacter</taxon>
    </lineage>
</organism>
<keyword evidence="1" id="KW-0472">Membrane</keyword>
<dbReference type="OrthoDB" id="238346at68525"/>
<evidence type="ECO:0000313" key="3">
    <source>
        <dbReference type="Proteomes" id="UP000257045"/>
    </source>
</evidence>
<feature type="transmembrane region" description="Helical" evidence="1">
    <location>
        <begin position="108"/>
        <end position="125"/>
    </location>
</feature>
<dbReference type="AlphaFoldDB" id="A0A3D8J1S4"/>
<keyword evidence="1" id="KW-0812">Transmembrane</keyword>
<dbReference type="EMBL" id="NXLV01000003">
    <property type="protein sequence ID" value="RDU71467.1"/>
    <property type="molecule type" value="Genomic_DNA"/>
</dbReference>
<dbReference type="RefSeq" id="WP_115569179.1">
    <property type="nucleotide sequence ID" value="NZ_NXLV01000003.1"/>
</dbReference>